<keyword evidence="3" id="KW-1185">Reference proteome</keyword>
<sequence>MSAAFVPSEQSSKSPSFRIGTVQASEGVAVVSRTYTLGNPGNSYLSRSEHSCYDVSKDLPSEFTALKAKPIEDWCSNKSVYLTGFSGRTPAHGKRRNMQGVKHSL</sequence>
<evidence type="ECO:0000256" key="1">
    <source>
        <dbReference type="SAM" id="MobiDB-lite"/>
    </source>
</evidence>
<reference evidence="3" key="2">
    <citation type="submission" date="2013-12" db="EMBL/GenBank/DDBJ databases">
        <title>Evolution of pathogenesis and genome organization in the Tremellales.</title>
        <authorList>
            <person name="Cuomo C."/>
            <person name="Litvintseva A."/>
            <person name="Heitman J."/>
            <person name="Chen Y."/>
            <person name="Sun S."/>
            <person name="Springer D."/>
            <person name="Dromer F."/>
            <person name="Young S."/>
            <person name="Zeng Q."/>
            <person name="Chapman S."/>
            <person name="Gujja S."/>
            <person name="Saif S."/>
            <person name="Birren B."/>
        </authorList>
    </citation>
    <scope>NUCLEOTIDE SEQUENCE [LARGE SCALE GENOMIC DNA]</scope>
    <source>
        <strain evidence="3">BCC8398</strain>
    </source>
</reference>
<organism evidence="2 3">
    <name type="scientific">Kwoniella heveanensis BCC8398</name>
    <dbReference type="NCBI Taxonomy" id="1296120"/>
    <lineage>
        <taxon>Eukaryota</taxon>
        <taxon>Fungi</taxon>
        <taxon>Dikarya</taxon>
        <taxon>Basidiomycota</taxon>
        <taxon>Agaricomycotina</taxon>
        <taxon>Tremellomycetes</taxon>
        <taxon>Tremellales</taxon>
        <taxon>Cryptococcaceae</taxon>
        <taxon>Kwoniella</taxon>
    </lineage>
</organism>
<gene>
    <name evidence="2" type="ORF">I316_03539</name>
</gene>
<dbReference type="Proteomes" id="UP000092666">
    <property type="component" value="Unassembled WGS sequence"/>
</dbReference>
<evidence type="ECO:0000313" key="2">
    <source>
        <dbReference type="EMBL" id="OCF34992.1"/>
    </source>
</evidence>
<feature type="region of interest" description="Disordered" evidence="1">
    <location>
        <begin position="86"/>
        <end position="105"/>
    </location>
</feature>
<dbReference type="EMBL" id="KV700123">
    <property type="protein sequence ID" value="OCF34992.1"/>
    <property type="molecule type" value="Genomic_DNA"/>
</dbReference>
<accession>A0A1B9GVE6</accession>
<reference evidence="2 3" key="1">
    <citation type="submission" date="2013-07" db="EMBL/GenBank/DDBJ databases">
        <title>The Genome Sequence of Cryptococcus heveanensis BCC8398.</title>
        <authorList>
            <consortium name="The Broad Institute Genome Sequencing Platform"/>
            <person name="Cuomo C."/>
            <person name="Litvintseva A."/>
            <person name="Chen Y."/>
            <person name="Heitman J."/>
            <person name="Sun S."/>
            <person name="Springer D."/>
            <person name="Dromer F."/>
            <person name="Young S.K."/>
            <person name="Zeng Q."/>
            <person name="Gargeya S."/>
            <person name="Fitzgerald M."/>
            <person name="Abouelleil A."/>
            <person name="Alvarado L."/>
            <person name="Berlin A.M."/>
            <person name="Chapman S.B."/>
            <person name="Dewar J."/>
            <person name="Goldberg J."/>
            <person name="Griggs A."/>
            <person name="Gujja S."/>
            <person name="Hansen M."/>
            <person name="Howarth C."/>
            <person name="Imamovic A."/>
            <person name="Larimer J."/>
            <person name="McCowan C."/>
            <person name="Murphy C."/>
            <person name="Pearson M."/>
            <person name="Priest M."/>
            <person name="Roberts A."/>
            <person name="Saif S."/>
            <person name="Shea T."/>
            <person name="Sykes S."/>
            <person name="Wortman J."/>
            <person name="Nusbaum C."/>
            <person name="Birren B."/>
        </authorList>
    </citation>
    <scope>NUCLEOTIDE SEQUENCE [LARGE SCALE GENOMIC DNA]</scope>
    <source>
        <strain evidence="2 3">BCC8398</strain>
    </source>
</reference>
<dbReference type="AlphaFoldDB" id="A0A1B9GVE6"/>
<name>A0A1B9GVE6_9TREE</name>
<evidence type="ECO:0000313" key="3">
    <source>
        <dbReference type="Proteomes" id="UP000092666"/>
    </source>
</evidence>
<proteinExistence type="predicted"/>
<protein>
    <submittedName>
        <fullName evidence="2">Uncharacterized protein</fullName>
    </submittedName>
</protein>